<dbReference type="eggNOG" id="ENOG50328TP">
    <property type="taxonomic scope" value="Bacteria"/>
</dbReference>
<evidence type="ECO:0000313" key="3">
    <source>
        <dbReference type="Proteomes" id="UP000004893"/>
    </source>
</evidence>
<dbReference type="HOGENOM" id="CLU_125343_0_0_9"/>
<protein>
    <recommendedName>
        <fullName evidence="4">YcxB-like protein domain-containing protein</fullName>
    </recommendedName>
</protein>
<accession>C0C499</accession>
<reference evidence="2" key="2">
    <citation type="submission" date="2013-06" db="EMBL/GenBank/DDBJ databases">
        <title>Draft genome sequence of Clostridium hylemonae (DSM 15053).</title>
        <authorList>
            <person name="Sudarsanam P."/>
            <person name="Ley R."/>
            <person name="Guruge J."/>
            <person name="Turnbaugh P.J."/>
            <person name="Mahowald M."/>
            <person name="Liep D."/>
            <person name="Gordon J."/>
        </authorList>
    </citation>
    <scope>NUCLEOTIDE SEQUENCE</scope>
    <source>
        <strain evidence="2">DSM 15053</strain>
    </source>
</reference>
<dbReference type="STRING" id="553973.CLOHYLEM_06914"/>
<keyword evidence="3" id="KW-1185">Reference proteome</keyword>
<keyword evidence="1" id="KW-1133">Transmembrane helix</keyword>
<keyword evidence="1" id="KW-0812">Transmembrane</keyword>
<evidence type="ECO:0000256" key="1">
    <source>
        <dbReference type="SAM" id="Phobius"/>
    </source>
</evidence>
<organism evidence="2 3">
    <name type="scientific">[Clostridium] hylemonae DSM 15053</name>
    <dbReference type="NCBI Taxonomy" id="553973"/>
    <lineage>
        <taxon>Bacteria</taxon>
        <taxon>Bacillati</taxon>
        <taxon>Bacillota</taxon>
        <taxon>Clostridia</taxon>
        <taxon>Lachnospirales</taxon>
        <taxon>Lachnospiraceae</taxon>
    </lineage>
</organism>
<dbReference type="EMBL" id="ABYI02000034">
    <property type="protein sequence ID" value="EEG72892.1"/>
    <property type="molecule type" value="Genomic_DNA"/>
</dbReference>
<dbReference type="AlphaFoldDB" id="C0C499"/>
<keyword evidence="1" id="KW-0472">Membrane</keyword>
<sequence length="171" mass="19851">MVLLRFIYKLEQKEIEEALLDLNWRREGRFRTVNLWVLSILGVLVLTAYMKDPGQFFLFLLLLLIILLLFYMAYGAVYSRRRRAGKMAARGGEYRLEITESCIIAGDKNEKIKLSGKKLKFLCSEHVIVIRADRDVFTVPRRIVSEEESGELKKIAAKYGCGFINIVIRKE</sequence>
<dbReference type="Proteomes" id="UP000004893">
    <property type="component" value="Unassembled WGS sequence"/>
</dbReference>
<dbReference type="OrthoDB" id="2066084at2"/>
<name>C0C499_9FIRM</name>
<reference evidence="2" key="1">
    <citation type="submission" date="2009-02" db="EMBL/GenBank/DDBJ databases">
        <authorList>
            <person name="Fulton L."/>
            <person name="Clifton S."/>
            <person name="Fulton B."/>
            <person name="Xu J."/>
            <person name="Minx P."/>
            <person name="Pepin K.H."/>
            <person name="Johnson M."/>
            <person name="Bhonagiri V."/>
            <person name="Nash W.E."/>
            <person name="Mardis E.R."/>
            <person name="Wilson R.K."/>
        </authorList>
    </citation>
    <scope>NUCLEOTIDE SEQUENCE [LARGE SCALE GENOMIC DNA]</scope>
    <source>
        <strain evidence="2">DSM 15053</strain>
    </source>
</reference>
<dbReference type="RefSeq" id="WP_006444271.1">
    <property type="nucleotide sequence ID" value="NZ_CP036524.1"/>
</dbReference>
<feature type="transmembrane region" description="Helical" evidence="1">
    <location>
        <begin position="56"/>
        <end position="77"/>
    </location>
</feature>
<gene>
    <name evidence="2" type="ORF">CLOHYLEM_06914</name>
</gene>
<evidence type="ECO:0008006" key="4">
    <source>
        <dbReference type="Google" id="ProtNLM"/>
    </source>
</evidence>
<proteinExistence type="predicted"/>
<feature type="transmembrane region" description="Helical" evidence="1">
    <location>
        <begin position="33"/>
        <end position="50"/>
    </location>
</feature>
<comment type="caution">
    <text evidence="2">The sequence shown here is derived from an EMBL/GenBank/DDBJ whole genome shotgun (WGS) entry which is preliminary data.</text>
</comment>
<evidence type="ECO:0000313" key="2">
    <source>
        <dbReference type="EMBL" id="EEG72892.1"/>
    </source>
</evidence>